<dbReference type="EMBL" id="CAJJDN010000029">
    <property type="protein sequence ID" value="CAD8072544.1"/>
    <property type="molecule type" value="Genomic_DNA"/>
</dbReference>
<sequence length="602" mass="71828">MRAINIVLFGILGATLLYYVYEQSQIDSTPFDLQTIQEKELEARQKMSGNKNYQIPNFFFVTPWNKDGYQLTIKYAQKIDMVSPAWFSIKQNNVVDGKQIVNEQWIQEIVLANPQIAIIPRVQIELQEKSFIQQINNPKLLETIINLVEQYSNKFHGIMIDTPYISYIDAFDAQDIVKFLQKLKAKLGNKMLVLTLYGIYNPQQYKHSTLRKLFKVADYTLIQTYDYQIQEEDDHLLSPYFWVQENLEHFLIYNEKLLFGIPFYGFKKTQYEKTHFIGKELLKLNASNFKTEWDRSSYECRYKNDIISISYPCPDFVIQRLNLIKEFGRGYFVWEGGQEKCLFIIITISNLNGTQFIILFLTILSQEKLKFFLQKIFQQDNINEKKQTNKERLDDDKQRQKFITQAYKYKYVGVPYHNRYHDETSPYFNALLYLDCSGLIRQNILDLLQENGFKLKAYQYYLLDKEIEFKIQNQKIQSFYLEFIMINLVELFQHNIDHVEIYLGQERTIAAIWQQGTIQEFKTYLNHKIIMMLNMILNRYNHGQKETVKAFVLNIHGEMIEINGLVIKILFLLKIYNKYLLILYKNKEFIRINQIISQKQEL</sequence>
<dbReference type="SMART" id="SM00636">
    <property type="entry name" value="Glyco_18"/>
    <property type="match status" value="1"/>
</dbReference>
<accession>A0A8S1MB67</accession>
<dbReference type="GO" id="GO:0012505">
    <property type="term" value="C:endomembrane system"/>
    <property type="evidence" value="ECO:0007669"/>
    <property type="project" value="TreeGrafter"/>
</dbReference>
<evidence type="ECO:0000256" key="2">
    <source>
        <dbReference type="SAM" id="Phobius"/>
    </source>
</evidence>
<reference evidence="4" key="1">
    <citation type="submission" date="2021-01" db="EMBL/GenBank/DDBJ databases">
        <authorList>
            <consortium name="Genoscope - CEA"/>
            <person name="William W."/>
        </authorList>
    </citation>
    <scope>NUCLEOTIDE SEQUENCE</scope>
</reference>
<dbReference type="AlphaFoldDB" id="A0A8S1MB67"/>
<name>A0A8S1MB67_9CILI</name>
<evidence type="ECO:0000313" key="5">
    <source>
        <dbReference type="Proteomes" id="UP000692954"/>
    </source>
</evidence>
<dbReference type="InterPro" id="IPR001223">
    <property type="entry name" value="Glyco_hydro18_cat"/>
</dbReference>
<gene>
    <name evidence="4" type="ORF">PSON_ATCC_30995.1.T0290218</name>
</gene>
<evidence type="ECO:0000256" key="1">
    <source>
        <dbReference type="ARBA" id="ARBA00040976"/>
    </source>
</evidence>
<protein>
    <recommendedName>
        <fullName evidence="1">Chitinase domain-containing protein 1</fullName>
    </recommendedName>
</protein>
<evidence type="ECO:0000259" key="3">
    <source>
        <dbReference type="PROSITE" id="PS51910"/>
    </source>
</evidence>
<dbReference type="GO" id="GO:0005975">
    <property type="term" value="P:carbohydrate metabolic process"/>
    <property type="evidence" value="ECO:0007669"/>
    <property type="project" value="InterPro"/>
</dbReference>
<dbReference type="PANTHER" id="PTHR46066">
    <property type="entry name" value="CHITINASE DOMAIN-CONTAINING PROTEIN 1 FAMILY MEMBER"/>
    <property type="match status" value="1"/>
</dbReference>
<dbReference type="GO" id="GO:0008061">
    <property type="term" value="F:chitin binding"/>
    <property type="evidence" value="ECO:0007669"/>
    <property type="project" value="InterPro"/>
</dbReference>
<evidence type="ECO:0000313" key="4">
    <source>
        <dbReference type="EMBL" id="CAD8072544.1"/>
    </source>
</evidence>
<keyword evidence="2" id="KW-0812">Transmembrane</keyword>
<keyword evidence="2" id="KW-1133">Transmembrane helix</keyword>
<organism evidence="4 5">
    <name type="scientific">Paramecium sonneborni</name>
    <dbReference type="NCBI Taxonomy" id="65129"/>
    <lineage>
        <taxon>Eukaryota</taxon>
        <taxon>Sar</taxon>
        <taxon>Alveolata</taxon>
        <taxon>Ciliophora</taxon>
        <taxon>Intramacronucleata</taxon>
        <taxon>Oligohymenophorea</taxon>
        <taxon>Peniculida</taxon>
        <taxon>Parameciidae</taxon>
        <taxon>Paramecium</taxon>
    </lineage>
</organism>
<keyword evidence="2" id="KW-0472">Membrane</keyword>
<keyword evidence="5" id="KW-1185">Reference proteome</keyword>
<dbReference type="PANTHER" id="PTHR46066:SF2">
    <property type="entry name" value="CHITINASE DOMAIN-CONTAINING PROTEIN 1"/>
    <property type="match status" value="1"/>
</dbReference>
<dbReference type="PROSITE" id="PS51910">
    <property type="entry name" value="GH18_2"/>
    <property type="match status" value="1"/>
</dbReference>
<feature type="transmembrane region" description="Helical" evidence="2">
    <location>
        <begin position="342"/>
        <end position="364"/>
    </location>
</feature>
<dbReference type="Proteomes" id="UP000692954">
    <property type="component" value="Unassembled WGS sequence"/>
</dbReference>
<feature type="domain" description="GH18" evidence="3">
    <location>
        <begin position="55"/>
        <end position="354"/>
    </location>
</feature>
<dbReference type="GO" id="GO:0070492">
    <property type="term" value="F:oligosaccharide binding"/>
    <property type="evidence" value="ECO:0007669"/>
    <property type="project" value="TreeGrafter"/>
</dbReference>
<comment type="caution">
    <text evidence="4">The sequence shown here is derived from an EMBL/GenBank/DDBJ whole genome shotgun (WGS) entry which is preliminary data.</text>
</comment>
<dbReference type="InterPro" id="IPR011583">
    <property type="entry name" value="Chitinase_II/V-like_cat"/>
</dbReference>
<proteinExistence type="predicted"/>
<dbReference type="OrthoDB" id="202825at2759"/>